<feature type="transmembrane region" description="Helical" evidence="2">
    <location>
        <begin position="6"/>
        <end position="28"/>
    </location>
</feature>
<proteinExistence type="predicted"/>
<feature type="compositionally biased region" description="Basic residues" evidence="1">
    <location>
        <begin position="110"/>
        <end position="125"/>
    </location>
</feature>
<dbReference type="Proteomes" id="UP001381693">
    <property type="component" value="Unassembled WGS sequence"/>
</dbReference>
<gene>
    <name evidence="3" type="ORF">SK128_010362</name>
</gene>
<protein>
    <submittedName>
        <fullName evidence="3">Uncharacterized protein</fullName>
    </submittedName>
</protein>
<organism evidence="3 4">
    <name type="scientific">Halocaridina rubra</name>
    <name type="common">Hawaiian red shrimp</name>
    <dbReference type="NCBI Taxonomy" id="373956"/>
    <lineage>
        <taxon>Eukaryota</taxon>
        <taxon>Metazoa</taxon>
        <taxon>Ecdysozoa</taxon>
        <taxon>Arthropoda</taxon>
        <taxon>Crustacea</taxon>
        <taxon>Multicrustacea</taxon>
        <taxon>Malacostraca</taxon>
        <taxon>Eumalacostraca</taxon>
        <taxon>Eucarida</taxon>
        <taxon>Decapoda</taxon>
        <taxon>Pleocyemata</taxon>
        <taxon>Caridea</taxon>
        <taxon>Atyoidea</taxon>
        <taxon>Atyidae</taxon>
        <taxon>Halocaridina</taxon>
    </lineage>
</organism>
<name>A0AAN8X8Y5_HALRR</name>
<feature type="region of interest" description="Disordered" evidence="1">
    <location>
        <begin position="101"/>
        <end position="227"/>
    </location>
</feature>
<reference evidence="3 4" key="1">
    <citation type="submission" date="2023-11" db="EMBL/GenBank/DDBJ databases">
        <title>Halocaridina rubra genome assembly.</title>
        <authorList>
            <person name="Smith C."/>
        </authorList>
    </citation>
    <scope>NUCLEOTIDE SEQUENCE [LARGE SCALE GENOMIC DNA]</scope>
    <source>
        <strain evidence="3">EP-1</strain>
        <tissue evidence="3">Whole</tissue>
    </source>
</reference>
<keyword evidence="4" id="KW-1185">Reference proteome</keyword>
<sequence>MELSEMIFFVVVGLILVGIFAVACYGVYNCVRKRVMVPRSGYVAIAEDKTSLLSRCRRGSIFNPNGSSTSRIRPVGTTARVLVDSGGFPINPPLGYYGSTCSSSSDSRHSRSRSSRCCSKHKANPSKRSSTSFEQGKTHHSSSKEVSKSHISSVATIHVSESVTRDAITPPTMGTESPRFDHAARNASSSSSEELRNSSTENSSSGCSNSYSRVRNGYHSKNESGNEKVVYIQPIPEGDISSLVQGGKGFYSGIAK</sequence>
<evidence type="ECO:0000256" key="2">
    <source>
        <dbReference type="SAM" id="Phobius"/>
    </source>
</evidence>
<dbReference type="AlphaFoldDB" id="A0AAN8X8Y5"/>
<keyword evidence="2" id="KW-0812">Transmembrane</keyword>
<keyword evidence="2" id="KW-0472">Membrane</keyword>
<evidence type="ECO:0000313" key="4">
    <source>
        <dbReference type="Proteomes" id="UP001381693"/>
    </source>
</evidence>
<comment type="caution">
    <text evidence="3">The sequence shown here is derived from an EMBL/GenBank/DDBJ whole genome shotgun (WGS) entry which is preliminary data.</text>
</comment>
<evidence type="ECO:0000313" key="3">
    <source>
        <dbReference type="EMBL" id="KAK7076138.1"/>
    </source>
</evidence>
<accession>A0AAN8X8Y5</accession>
<feature type="compositionally biased region" description="Polar residues" evidence="1">
    <location>
        <begin position="126"/>
        <end position="135"/>
    </location>
</feature>
<keyword evidence="2" id="KW-1133">Transmembrane helix</keyword>
<feature type="compositionally biased region" description="Low complexity" evidence="1">
    <location>
        <begin position="188"/>
        <end position="212"/>
    </location>
</feature>
<evidence type="ECO:0000256" key="1">
    <source>
        <dbReference type="SAM" id="MobiDB-lite"/>
    </source>
</evidence>
<dbReference type="EMBL" id="JAXCGZ010009828">
    <property type="protein sequence ID" value="KAK7076138.1"/>
    <property type="molecule type" value="Genomic_DNA"/>
</dbReference>